<protein>
    <submittedName>
        <fullName evidence="1">Uncharacterized protein</fullName>
    </submittedName>
</protein>
<accession>X1JG67</accession>
<proteinExistence type="predicted"/>
<gene>
    <name evidence="1" type="ORF">S03H2_70433</name>
</gene>
<comment type="caution">
    <text evidence="1">The sequence shown here is derived from an EMBL/GenBank/DDBJ whole genome shotgun (WGS) entry which is preliminary data.</text>
</comment>
<reference evidence="1" key="1">
    <citation type="journal article" date="2014" name="Front. Microbiol.">
        <title>High frequency of phylogenetically diverse reductive dehalogenase-homologous genes in deep subseafloor sedimentary metagenomes.</title>
        <authorList>
            <person name="Kawai M."/>
            <person name="Futagami T."/>
            <person name="Toyoda A."/>
            <person name="Takaki Y."/>
            <person name="Nishi S."/>
            <person name="Hori S."/>
            <person name="Arai W."/>
            <person name="Tsubouchi T."/>
            <person name="Morono Y."/>
            <person name="Uchiyama I."/>
            <person name="Ito T."/>
            <person name="Fujiyama A."/>
            <person name="Inagaki F."/>
            <person name="Takami H."/>
        </authorList>
    </citation>
    <scope>NUCLEOTIDE SEQUENCE</scope>
    <source>
        <strain evidence="1">Expedition CK06-06</strain>
    </source>
</reference>
<dbReference type="SUPFAM" id="SSF55874">
    <property type="entry name" value="ATPase domain of HSP90 chaperone/DNA topoisomerase II/histidine kinase"/>
    <property type="match status" value="1"/>
</dbReference>
<name>X1JG67_9ZZZZ</name>
<dbReference type="InterPro" id="IPR036890">
    <property type="entry name" value="HATPase_C_sf"/>
</dbReference>
<dbReference type="AlphaFoldDB" id="X1JG67"/>
<dbReference type="Gene3D" id="3.30.565.10">
    <property type="entry name" value="Histidine kinase-like ATPase, C-terminal domain"/>
    <property type="match status" value="1"/>
</dbReference>
<evidence type="ECO:0000313" key="1">
    <source>
        <dbReference type="EMBL" id="GAH93721.1"/>
    </source>
</evidence>
<feature type="non-terminal residue" evidence="1">
    <location>
        <position position="1"/>
    </location>
</feature>
<organism evidence="1">
    <name type="scientific">marine sediment metagenome</name>
    <dbReference type="NCBI Taxonomy" id="412755"/>
    <lineage>
        <taxon>unclassified sequences</taxon>
        <taxon>metagenomes</taxon>
        <taxon>ecological metagenomes</taxon>
    </lineage>
</organism>
<sequence length="88" mass="9874">TQFASDLPEITADSFQLQQVFLNIIINAEHFMIEAHRRGKIQAAWLYSFHCSPLPSLKVVVAAGFFSARLSFALMRASSSRVRNGFLT</sequence>
<dbReference type="EMBL" id="BARU01046809">
    <property type="protein sequence ID" value="GAH93721.1"/>
    <property type="molecule type" value="Genomic_DNA"/>
</dbReference>